<evidence type="ECO:0000256" key="9">
    <source>
        <dbReference type="SAM" id="Phobius"/>
    </source>
</evidence>
<dbReference type="GO" id="GO:0005789">
    <property type="term" value="C:endoplasmic reticulum membrane"/>
    <property type="evidence" value="ECO:0007669"/>
    <property type="project" value="TreeGrafter"/>
</dbReference>
<evidence type="ECO:0000313" key="11">
    <source>
        <dbReference type="Proteomes" id="UP001255856"/>
    </source>
</evidence>
<dbReference type="GO" id="GO:0031902">
    <property type="term" value="C:late endosome membrane"/>
    <property type="evidence" value="ECO:0007669"/>
    <property type="project" value="TreeGrafter"/>
</dbReference>
<keyword evidence="2 8" id="KW-0813">Transport</keyword>
<dbReference type="GO" id="GO:0012507">
    <property type="term" value="C:ER to Golgi transport vesicle membrane"/>
    <property type="evidence" value="ECO:0007669"/>
    <property type="project" value="TreeGrafter"/>
</dbReference>
<dbReference type="InterPro" id="IPR027027">
    <property type="entry name" value="GOSR2/Membrin/Bos1"/>
</dbReference>
<gene>
    <name evidence="10" type="ORF">QBZ16_000232</name>
</gene>
<dbReference type="EMBL" id="JASFZW010000001">
    <property type="protein sequence ID" value="KAK2080379.1"/>
    <property type="molecule type" value="Genomic_DNA"/>
</dbReference>
<evidence type="ECO:0000256" key="6">
    <source>
        <dbReference type="ARBA" id="ARBA00023034"/>
    </source>
</evidence>
<dbReference type="PANTHER" id="PTHR21230:SF1">
    <property type="entry name" value="GOLGI SNAP RECEPTOR COMPLEX MEMBER 2"/>
    <property type="match status" value="1"/>
</dbReference>
<comment type="subcellular location">
    <subcellularLocation>
        <location evidence="1">Golgi apparatus membrane</location>
        <topology evidence="1">Single-pass type IV membrane protein</topology>
    </subcellularLocation>
</comment>
<proteinExistence type="inferred from homology"/>
<dbReference type="GO" id="GO:0006906">
    <property type="term" value="P:vesicle fusion"/>
    <property type="evidence" value="ECO:0007669"/>
    <property type="project" value="TreeGrafter"/>
</dbReference>
<keyword evidence="11" id="KW-1185">Reference proteome</keyword>
<evidence type="ECO:0000256" key="3">
    <source>
        <dbReference type="ARBA" id="ARBA00022692"/>
    </source>
</evidence>
<evidence type="ECO:0000256" key="8">
    <source>
        <dbReference type="PIRNR" id="PIRNR028865"/>
    </source>
</evidence>
<reference evidence="10" key="1">
    <citation type="submission" date="2021-01" db="EMBL/GenBank/DDBJ databases">
        <authorList>
            <person name="Eckstrom K.M.E."/>
        </authorList>
    </citation>
    <scope>NUCLEOTIDE SEQUENCE</scope>
    <source>
        <strain evidence="10">UVCC 0001</strain>
    </source>
</reference>
<evidence type="ECO:0000256" key="7">
    <source>
        <dbReference type="ARBA" id="ARBA00023136"/>
    </source>
</evidence>
<keyword evidence="3 9" id="KW-0812">Transmembrane</keyword>
<dbReference type="GO" id="GO:0031201">
    <property type="term" value="C:SNARE complex"/>
    <property type="evidence" value="ECO:0007669"/>
    <property type="project" value="TreeGrafter"/>
</dbReference>
<name>A0AAD9IN47_PROWI</name>
<dbReference type="PANTHER" id="PTHR21230">
    <property type="entry name" value="VESICLE TRANSPORT V-SNARE PROTEIN VTI1-RELATED"/>
    <property type="match status" value="1"/>
</dbReference>
<comment type="caution">
    <text evidence="10">The sequence shown here is derived from an EMBL/GenBank/DDBJ whole genome shotgun (WGS) entry which is preliminary data.</text>
</comment>
<evidence type="ECO:0000256" key="5">
    <source>
        <dbReference type="ARBA" id="ARBA00022989"/>
    </source>
</evidence>
<protein>
    <recommendedName>
        <fullName evidence="8">Membrin</fullName>
    </recommendedName>
</protein>
<keyword evidence="4 8" id="KW-0653">Protein transport</keyword>
<dbReference type="GO" id="GO:0005484">
    <property type="term" value="F:SNAP receptor activity"/>
    <property type="evidence" value="ECO:0007669"/>
    <property type="project" value="InterPro"/>
</dbReference>
<dbReference type="AlphaFoldDB" id="A0AAD9IN47"/>
<accession>A0AAD9IN47</accession>
<dbReference type="PIRSF" id="PIRSF028865">
    <property type="entry name" value="Membrin-2"/>
    <property type="match status" value="1"/>
</dbReference>
<dbReference type="SUPFAM" id="SSF58038">
    <property type="entry name" value="SNARE fusion complex"/>
    <property type="match status" value="1"/>
</dbReference>
<evidence type="ECO:0000256" key="2">
    <source>
        <dbReference type="ARBA" id="ARBA00022448"/>
    </source>
</evidence>
<keyword evidence="5 9" id="KW-1133">Transmembrane helix</keyword>
<comment type="function">
    <text evidence="8">Involved in transport of proteins from the cis/medial-Golgi to the trans-Golgi network.</text>
</comment>
<dbReference type="GO" id="GO:0000139">
    <property type="term" value="C:Golgi membrane"/>
    <property type="evidence" value="ECO:0007669"/>
    <property type="project" value="UniProtKB-SubCell"/>
</dbReference>
<dbReference type="Proteomes" id="UP001255856">
    <property type="component" value="Unassembled WGS sequence"/>
</dbReference>
<evidence type="ECO:0000313" key="10">
    <source>
        <dbReference type="EMBL" id="KAK2080379.1"/>
    </source>
</evidence>
<dbReference type="GO" id="GO:0015031">
    <property type="term" value="P:protein transport"/>
    <property type="evidence" value="ECO:0007669"/>
    <property type="project" value="UniProtKB-KW"/>
</dbReference>
<dbReference type="Gene3D" id="1.20.5.110">
    <property type="match status" value="1"/>
</dbReference>
<keyword evidence="6" id="KW-0333">Golgi apparatus</keyword>
<sequence>MADLQSTHTQALKLILAIRTGLERLEASEKVIGGATGGRIVPVESLVKDLDNQIEHLQRCFQSLEAQWRMQSLREAPARREIWRQKVQAVADESYALAQGLHRWKLSDQQRAAELEQRVELLGTSGRPDVASQTEEAMRRGFQNSKRVLEEAFATGTSILSGMGSQRETLKNAQRRALDVLNSIGLSDSLLRMADRRHRMDKLFAYGGMALTLLLVALLYWWLKM</sequence>
<evidence type="ECO:0000256" key="4">
    <source>
        <dbReference type="ARBA" id="ARBA00022927"/>
    </source>
</evidence>
<feature type="transmembrane region" description="Helical" evidence="9">
    <location>
        <begin position="203"/>
        <end position="223"/>
    </location>
</feature>
<organism evidence="10 11">
    <name type="scientific">Prototheca wickerhamii</name>
    <dbReference type="NCBI Taxonomy" id="3111"/>
    <lineage>
        <taxon>Eukaryota</taxon>
        <taxon>Viridiplantae</taxon>
        <taxon>Chlorophyta</taxon>
        <taxon>core chlorophytes</taxon>
        <taxon>Trebouxiophyceae</taxon>
        <taxon>Chlorellales</taxon>
        <taxon>Chlorellaceae</taxon>
        <taxon>Prototheca</taxon>
    </lineage>
</organism>
<keyword evidence="7 8" id="KW-0472">Membrane</keyword>
<dbReference type="Pfam" id="PF12352">
    <property type="entry name" value="V-SNARE_C"/>
    <property type="match status" value="1"/>
</dbReference>
<dbReference type="GO" id="GO:0000149">
    <property type="term" value="F:SNARE binding"/>
    <property type="evidence" value="ECO:0007669"/>
    <property type="project" value="TreeGrafter"/>
</dbReference>
<evidence type="ECO:0000256" key="1">
    <source>
        <dbReference type="ARBA" id="ARBA00004409"/>
    </source>
</evidence>
<comment type="similarity">
    <text evidence="8">Belongs to the GOSR2 family.</text>
</comment>